<proteinExistence type="predicted"/>
<dbReference type="InterPro" id="IPR036188">
    <property type="entry name" value="FAD/NAD-bd_sf"/>
</dbReference>
<dbReference type="EMBL" id="JADQUG010000105">
    <property type="protein sequence ID" value="MBG9355449.1"/>
    <property type="molecule type" value="Genomic_DNA"/>
</dbReference>
<name>A0ABS0LFK1_9CORY</name>
<gene>
    <name evidence="1" type="ORF">I4J41_13280</name>
</gene>
<evidence type="ECO:0000313" key="1">
    <source>
        <dbReference type="EMBL" id="MBG9355449.1"/>
    </source>
</evidence>
<dbReference type="Gene3D" id="3.50.50.60">
    <property type="entry name" value="FAD/NAD(P)-binding domain"/>
    <property type="match status" value="1"/>
</dbReference>
<dbReference type="Pfam" id="PF13450">
    <property type="entry name" value="NAD_binding_8"/>
    <property type="match status" value="1"/>
</dbReference>
<dbReference type="SUPFAM" id="SSF51905">
    <property type="entry name" value="FAD/NAD(P)-binding domain"/>
    <property type="match status" value="1"/>
</dbReference>
<dbReference type="PRINTS" id="PR00419">
    <property type="entry name" value="ADXRDTASE"/>
</dbReference>
<keyword evidence="2" id="KW-1185">Reference proteome</keyword>
<evidence type="ECO:0000313" key="2">
    <source>
        <dbReference type="Proteomes" id="UP000615580"/>
    </source>
</evidence>
<organism evidence="1 2">
    <name type="scientific">Corynebacterium belfantii</name>
    <dbReference type="NCBI Taxonomy" id="2014537"/>
    <lineage>
        <taxon>Bacteria</taxon>
        <taxon>Bacillati</taxon>
        <taxon>Actinomycetota</taxon>
        <taxon>Actinomycetes</taxon>
        <taxon>Mycobacteriales</taxon>
        <taxon>Corynebacteriaceae</taxon>
        <taxon>Corynebacterium</taxon>
    </lineage>
</organism>
<dbReference type="PANTHER" id="PTHR10668">
    <property type="entry name" value="PHYTOENE DEHYDROGENASE"/>
    <property type="match status" value="1"/>
</dbReference>
<protein>
    <submittedName>
        <fullName evidence="1">NAD(P)/FAD-dependent oxidoreductase</fullName>
    </submittedName>
</protein>
<dbReference type="PANTHER" id="PTHR10668:SF105">
    <property type="entry name" value="DEHYDROGENASE-RELATED"/>
    <property type="match status" value="1"/>
</dbReference>
<reference evidence="1 2" key="1">
    <citation type="journal article" date="2020" name="J. Clin. Microbiol.">
        <title>Assessing the Genetic Diversity of Austrian Corynebacterium diphtheriae Clinical Isolates, 2011-2019.</title>
        <authorList>
            <person name="Schaeffer J."/>
            <person name="Huhulescu S."/>
            <person name="Stoeger A."/>
            <person name="Allerberger F."/>
            <person name="Ruppitsch W."/>
        </authorList>
    </citation>
    <scope>NUCLEOTIDE SEQUENCE [LARGE SCALE GENOMIC DNA]</scope>
    <source>
        <strain evidence="1 2">04-17</strain>
    </source>
</reference>
<dbReference type="Proteomes" id="UP000615580">
    <property type="component" value="Unassembled WGS sequence"/>
</dbReference>
<sequence>MKAAVVGSGPNGLAAAVVLAQYGMEVTVFEADNTVGGGMRSHEGLRSGVIHDMCSAVHPLAVASPFFREAKLDRHGLDFAFPKLDLAHPLDDGSTGLLYRNLNQTTEKMGKDELLWRATFGPLAKHFNSIASDTLGPMLRVPRSAMWTGLFGFNAALPASLSVLRWREESTRALFAGIAAHAFSRLDTPLSSSAGTLLIAAAHNTGWPVAVGGSQSIVKAFLAELAQLRVTVMCGTRIDSFQQINDFDVVMLDTTPQNALRILGDRLPKRIQKAYSRFSHGPGAFKVDFLIDGDIPWSSKALRQAGTVHLGGTFAEIAEAEKGIVAGKMPQNPFVLLGQQYLADPSRSDGRLNPVWAYAHVPNGFDADATELIVRQIERFAPNFRDTIVDSVSFSTEEMQRYNANYVGGDIIGGASGVRQLIARPILSPDPYYTGVPGVYICSSSTPPGAGVHGMCGKNAAESALKQLQQR</sequence>
<accession>A0ABS0LFK1</accession>
<dbReference type="RefSeq" id="WP_197690387.1">
    <property type="nucleotide sequence ID" value="NZ_JADQUD010000091.1"/>
</dbReference>
<comment type="caution">
    <text evidence="1">The sequence shown here is derived from an EMBL/GenBank/DDBJ whole genome shotgun (WGS) entry which is preliminary data.</text>
</comment>